<accession>A0AAV2KND7</accession>
<dbReference type="SMART" id="SM00714">
    <property type="entry name" value="LITAF"/>
    <property type="match status" value="1"/>
</dbReference>
<evidence type="ECO:0000259" key="10">
    <source>
        <dbReference type="PROSITE" id="PS51837"/>
    </source>
</evidence>
<evidence type="ECO:0000256" key="7">
    <source>
        <dbReference type="ARBA" id="ARBA00023136"/>
    </source>
</evidence>
<dbReference type="InterPro" id="IPR006629">
    <property type="entry name" value="LITAF"/>
</dbReference>
<dbReference type="Proteomes" id="UP001497482">
    <property type="component" value="Chromosome 18"/>
</dbReference>
<keyword evidence="9" id="KW-1133">Transmembrane helix</keyword>
<evidence type="ECO:0000256" key="3">
    <source>
        <dbReference type="ARBA" id="ARBA00004630"/>
    </source>
</evidence>
<dbReference type="GO" id="GO:0005634">
    <property type="term" value="C:nucleus"/>
    <property type="evidence" value="ECO:0007669"/>
    <property type="project" value="TreeGrafter"/>
</dbReference>
<dbReference type="InterPro" id="IPR037519">
    <property type="entry name" value="LITAF_fam"/>
</dbReference>
<keyword evidence="7 9" id="KW-0472">Membrane</keyword>
<organism evidence="11 12">
    <name type="scientific">Knipowitschia caucasica</name>
    <name type="common">Caucasian dwarf goby</name>
    <name type="synonym">Pomatoschistus caucasicus</name>
    <dbReference type="NCBI Taxonomy" id="637954"/>
    <lineage>
        <taxon>Eukaryota</taxon>
        <taxon>Metazoa</taxon>
        <taxon>Chordata</taxon>
        <taxon>Craniata</taxon>
        <taxon>Vertebrata</taxon>
        <taxon>Euteleostomi</taxon>
        <taxon>Actinopterygii</taxon>
        <taxon>Neopterygii</taxon>
        <taxon>Teleostei</taxon>
        <taxon>Neoteleostei</taxon>
        <taxon>Acanthomorphata</taxon>
        <taxon>Gobiaria</taxon>
        <taxon>Gobiiformes</taxon>
        <taxon>Gobioidei</taxon>
        <taxon>Gobiidae</taxon>
        <taxon>Gobiinae</taxon>
        <taxon>Knipowitschia</taxon>
    </lineage>
</organism>
<evidence type="ECO:0000256" key="6">
    <source>
        <dbReference type="ARBA" id="ARBA00022833"/>
    </source>
</evidence>
<keyword evidence="6" id="KW-0862">Zinc</keyword>
<comment type="similarity">
    <text evidence="4">Belongs to the CDIP1/LITAF family.</text>
</comment>
<name>A0AAV2KND7_KNICA</name>
<feature type="region of interest" description="Disordered" evidence="8">
    <location>
        <begin position="1"/>
        <end position="44"/>
    </location>
</feature>
<evidence type="ECO:0000313" key="11">
    <source>
        <dbReference type="EMBL" id="CAL1588894.1"/>
    </source>
</evidence>
<gene>
    <name evidence="11" type="ORF">KC01_LOCUS18606</name>
</gene>
<dbReference type="Pfam" id="PF10601">
    <property type="entry name" value="zf-LITAF-like"/>
    <property type="match status" value="1"/>
</dbReference>
<proteinExistence type="inferred from homology"/>
<comment type="subcellular location">
    <subcellularLocation>
        <location evidence="1">Endosome membrane</location>
        <topology evidence="1">Peripheral membrane protein</topology>
        <orientation evidence="1">Cytoplasmic side</orientation>
    </subcellularLocation>
    <subcellularLocation>
        <location evidence="2">Late endosome membrane</location>
    </subcellularLocation>
    <subcellularLocation>
        <location evidence="3">Lysosome membrane</location>
        <topology evidence="3">Peripheral membrane protein</topology>
        <orientation evidence="3">Cytoplasmic side</orientation>
    </subcellularLocation>
</comment>
<keyword evidence="5" id="KW-0479">Metal-binding</keyword>
<dbReference type="PANTHER" id="PTHR23292:SF28">
    <property type="entry name" value="LIPOPOLYSACCHARIDE-INDUCED TUMOR NECROSIS FACTOR-ALPHA FACTOR-LIKE"/>
    <property type="match status" value="1"/>
</dbReference>
<dbReference type="GO" id="GO:0008270">
    <property type="term" value="F:zinc ion binding"/>
    <property type="evidence" value="ECO:0007669"/>
    <property type="project" value="TreeGrafter"/>
</dbReference>
<sequence>MINGDRWGRKDTETPESIGQGRHRETRLVIRSQPPQRPGNYRTDVEQRCKQTKVAYNAGHKLSKGTDVEQRRGVACGLWDSTSTLNWRLTTSNLTTKQPNSRMSSDGRKDAPPYMVPVDGQGDGVKVYHVHTPFTPPESNHQQLPVYTGGLNSSAPENDGKNKYVSYDTALGYNPGMATCTSCQQQVMTNVTYKAGRYAWLMCLLFICLGLVLCCCLIPFFMNKFKDAYHTCPRCNRVLHIEKRKCCK</sequence>
<dbReference type="PANTHER" id="PTHR23292">
    <property type="entry name" value="LIPOPOLYSACCHARIDE-INDUCED TUMOR NECROSIS FACTOR-ALPHA FACTOR"/>
    <property type="match status" value="1"/>
</dbReference>
<dbReference type="GO" id="GO:0098560">
    <property type="term" value="C:cytoplasmic side of late endosome membrane"/>
    <property type="evidence" value="ECO:0007669"/>
    <property type="project" value="TreeGrafter"/>
</dbReference>
<keyword evidence="12" id="KW-1185">Reference proteome</keyword>
<dbReference type="GO" id="GO:0098574">
    <property type="term" value="C:cytoplasmic side of lysosomal membrane"/>
    <property type="evidence" value="ECO:0007669"/>
    <property type="project" value="TreeGrafter"/>
</dbReference>
<dbReference type="EMBL" id="OZ035840">
    <property type="protein sequence ID" value="CAL1588894.1"/>
    <property type="molecule type" value="Genomic_DNA"/>
</dbReference>
<dbReference type="AlphaFoldDB" id="A0AAV2KND7"/>
<evidence type="ECO:0000256" key="8">
    <source>
        <dbReference type="SAM" id="MobiDB-lite"/>
    </source>
</evidence>
<evidence type="ECO:0000313" key="12">
    <source>
        <dbReference type="Proteomes" id="UP001497482"/>
    </source>
</evidence>
<reference evidence="11 12" key="1">
    <citation type="submission" date="2024-04" db="EMBL/GenBank/DDBJ databases">
        <authorList>
            <person name="Waldvogel A.-M."/>
            <person name="Schoenle A."/>
        </authorList>
    </citation>
    <scope>NUCLEOTIDE SEQUENCE [LARGE SCALE GENOMIC DNA]</scope>
</reference>
<feature type="transmembrane region" description="Helical" evidence="9">
    <location>
        <begin position="198"/>
        <end position="221"/>
    </location>
</feature>
<evidence type="ECO:0000256" key="4">
    <source>
        <dbReference type="ARBA" id="ARBA00005975"/>
    </source>
</evidence>
<evidence type="ECO:0000256" key="5">
    <source>
        <dbReference type="ARBA" id="ARBA00022723"/>
    </source>
</evidence>
<evidence type="ECO:0000256" key="2">
    <source>
        <dbReference type="ARBA" id="ARBA00004414"/>
    </source>
</evidence>
<feature type="compositionally biased region" description="Basic and acidic residues" evidence="8">
    <location>
        <begin position="1"/>
        <end position="13"/>
    </location>
</feature>
<dbReference type="PROSITE" id="PS51837">
    <property type="entry name" value="LITAF"/>
    <property type="match status" value="1"/>
</dbReference>
<keyword evidence="9" id="KW-0812">Transmembrane</keyword>
<feature type="domain" description="LITAF" evidence="10">
    <location>
        <begin position="160"/>
        <end position="244"/>
    </location>
</feature>
<evidence type="ECO:0000256" key="1">
    <source>
        <dbReference type="ARBA" id="ARBA00004125"/>
    </source>
</evidence>
<protein>
    <recommendedName>
        <fullName evidence="10">LITAF domain-containing protein</fullName>
    </recommendedName>
</protein>
<evidence type="ECO:0000256" key="9">
    <source>
        <dbReference type="SAM" id="Phobius"/>
    </source>
</evidence>